<comment type="caution">
    <text evidence="1">The sequence shown here is derived from an EMBL/GenBank/DDBJ whole genome shotgun (WGS) entry which is preliminary data.</text>
</comment>
<name>X0VTJ3_9ZZZZ</name>
<dbReference type="AlphaFoldDB" id="X0VTJ3"/>
<reference evidence="1" key="1">
    <citation type="journal article" date="2014" name="Front. Microbiol.">
        <title>High frequency of phylogenetically diverse reductive dehalogenase-homologous genes in deep subseafloor sedimentary metagenomes.</title>
        <authorList>
            <person name="Kawai M."/>
            <person name="Futagami T."/>
            <person name="Toyoda A."/>
            <person name="Takaki Y."/>
            <person name="Nishi S."/>
            <person name="Hori S."/>
            <person name="Arai W."/>
            <person name="Tsubouchi T."/>
            <person name="Morono Y."/>
            <person name="Uchiyama I."/>
            <person name="Ito T."/>
            <person name="Fujiyama A."/>
            <person name="Inagaki F."/>
            <person name="Takami H."/>
        </authorList>
    </citation>
    <scope>NUCLEOTIDE SEQUENCE</scope>
    <source>
        <strain evidence="1">Expedition CK06-06</strain>
    </source>
</reference>
<accession>X0VTJ3</accession>
<protein>
    <submittedName>
        <fullName evidence="1">Uncharacterized protein</fullName>
    </submittedName>
</protein>
<dbReference type="EMBL" id="BARS01039667">
    <property type="protein sequence ID" value="GAG21555.1"/>
    <property type="molecule type" value="Genomic_DNA"/>
</dbReference>
<organism evidence="1">
    <name type="scientific">marine sediment metagenome</name>
    <dbReference type="NCBI Taxonomy" id="412755"/>
    <lineage>
        <taxon>unclassified sequences</taxon>
        <taxon>metagenomes</taxon>
        <taxon>ecological metagenomes</taxon>
    </lineage>
</organism>
<gene>
    <name evidence="1" type="ORF">S01H1_60556</name>
</gene>
<proteinExistence type="predicted"/>
<evidence type="ECO:0000313" key="1">
    <source>
        <dbReference type="EMBL" id="GAG21555.1"/>
    </source>
</evidence>
<sequence>RDTKELEEAREDAAALIESDPALSNPQHARLRRMVLKRYGLVLDLGDVG</sequence>
<feature type="non-terminal residue" evidence="1">
    <location>
        <position position="1"/>
    </location>
</feature>